<evidence type="ECO:0000313" key="1">
    <source>
        <dbReference type="EMBL" id="GGC58336.1"/>
    </source>
</evidence>
<dbReference type="AlphaFoldDB" id="A0A916XAX8"/>
<dbReference type="Proteomes" id="UP000641514">
    <property type="component" value="Unassembled WGS sequence"/>
</dbReference>
<reference evidence="1" key="1">
    <citation type="journal article" date="2014" name="Int. J. Syst. Evol. Microbiol.">
        <title>Complete genome sequence of Corynebacterium casei LMG S-19264T (=DSM 44701T), isolated from a smear-ripened cheese.</title>
        <authorList>
            <consortium name="US DOE Joint Genome Institute (JGI-PGF)"/>
            <person name="Walter F."/>
            <person name="Albersmeier A."/>
            <person name="Kalinowski J."/>
            <person name="Ruckert C."/>
        </authorList>
    </citation>
    <scope>NUCLEOTIDE SEQUENCE</scope>
    <source>
        <strain evidence="1">CGMCC 1.15478</strain>
    </source>
</reference>
<organism evidence="1 2">
    <name type="scientific">Hoyosella rhizosphaerae</name>
    <dbReference type="NCBI Taxonomy" id="1755582"/>
    <lineage>
        <taxon>Bacteria</taxon>
        <taxon>Bacillati</taxon>
        <taxon>Actinomycetota</taxon>
        <taxon>Actinomycetes</taxon>
        <taxon>Mycobacteriales</taxon>
        <taxon>Hoyosellaceae</taxon>
        <taxon>Hoyosella</taxon>
    </lineage>
</organism>
<accession>A0A916XAX8</accession>
<reference evidence="1" key="2">
    <citation type="submission" date="2020-09" db="EMBL/GenBank/DDBJ databases">
        <authorList>
            <person name="Sun Q."/>
            <person name="Zhou Y."/>
        </authorList>
    </citation>
    <scope>NUCLEOTIDE SEQUENCE</scope>
    <source>
        <strain evidence="1">CGMCC 1.15478</strain>
    </source>
</reference>
<sequence length="121" mass="13179">MTHNFVTITVTNLTNEPLVLEDDFSGQPGVELPISAPPRSIDRHTSVEFSISTKADEGVTYNVGGDRDRPVFLQATAAEQDAVQAWSPPVCTTEVFSTASGRYAVSIAPYRTSARKTLLHR</sequence>
<evidence type="ECO:0000313" key="2">
    <source>
        <dbReference type="Proteomes" id="UP000641514"/>
    </source>
</evidence>
<dbReference type="RefSeq" id="WP_188670966.1">
    <property type="nucleotide sequence ID" value="NZ_BMJH01000001.1"/>
</dbReference>
<proteinExistence type="predicted"/>
<name>A0A916XAX8_9ACTN</name>
<protein>
    <submittedName>
        <fullName evidence="1">Uncharacterized protein</fullName>
    </submittedName>
</protein>
<comment type="caution">
    <text evidence="1">The sequence shown here is derived from an EMBL/GenBank/DDBJ whole genome shotgun (WGS) entry which is preliminary data.</text>
</comment>
<dbReference type="EMBL" id="BMJH01000001">
    <property type="protein sequence ID" value="GGC58336.1"/>
    <property type="molecule type" value="Genomic_DNA"/>
</dbReference>
<keyword evidence="2" id="KW-1185">Reference proteome</keyword>
<gene>
    <name evidence="1" type="ORF">GCM10011410_08540</name>
</gene>